<sequence>MFIAKVRKVNLRHMMTSCLGPLPLPLPTEQGTLVKTNKATFMHHLEDEVGDTAIVDTIPAGSVWITDGMGMLQQLHSTSAPTTFYHLAENLLQKLTKLATSYSSTEIHFVTDTYPSPKRPVQWKTFLGASQNKESFVEYLFHVWKRCSPTQYRNVTVFIAHRKECHELQTASGVVQVTPILNCDHEEADTRLILHAYYVSKHLQGNANQ</sequence>
<dbReference type="OrthoDB" id="8060926at2759"/>
<evidence type="ECO:0000313" key="2">
    <source>
        <dbReference type="Proteomes" id="UP001152320"/>
    </source>
</evidence>
<reference evidence="1" key="1">
    <citation type="submission" date="2021-10" db="EMBL/GenBank/DDBJ databases">
        <title>Tropical sea cucumber genome reveals ecological adaptation and Cuvierian tubules defense mechanism.</title>
        <authorList>
            <person name="Chen T."/>
        </authorList>
    </citation>
    <scope>NUCLEOTIDE SEQUENCE</scope>
    <source>
        <strain evidence="1">Nanhai2018</strain>
        <tissue evidence="1">Muscle</tissue>
    </source>
</reference>
<dbReference type="AlphaFoldDB" id="A0A9Q1CNA3"/>
<proteinExistence type="predicted"/>
<dbReference type="PANTHER" id="PTHR46704:SF9">
    <property type="entry name" value="BHLH DOMAIN-CONTAINING PROTEIN"/>
    <property type="match status" value="1"/>
</dbReference>
<dbReference type="Proteomes" id="UP001152320">
    <property type="component" value="Chromosome 1"/>
</dbReference>
<gene>
    <name evidence="1" type="ORF">HOLleu_00221</name>
</gene>
<organism evidence="1 2">
    <name type="scientific">Holothuria leucospilota</name>
    <name type="common">Black long sea cucumber</name>
    <name type="synonym">Mertensiothuria leucospilota</name>
    <dbReference type="NCBI Taxonomy" id="206669"/>
    <lineage>
        <taxon>Eukaryota</taxon>
        <taxon>Metazoa</taxon>
        <taxon>Echinodermata</taxon>
        <taxon>Eleutherozoa</taxon>
        <taxon>Echinozoa</taxon>
        <taxon>Holothuroidea</taxon>
        <taxon>Aspidochirotacea</taxon>
        <taxon>Aspidochirotida</taxon>
        <taxon>Holothuriidae</taxon>
        <taxon>Holothuria</taxon>
    </lineage>
</organism>
<name>A0A9Q1CNA3_HOLLE</name>
<keyword evidence="2" id="KW-1185">Reference proteome</keyword>
<dbReference type="PANTHER" id="PTHR46704">
    <property type="entry name" value="CXC DOMAIN-CONTAINING PROTEIN-RELATED"/>
    <property type="match status" value="1"/>
</dbReference>
<evidence type="ECO:0000313" key="1">
    <source>
        <dbReference type="EMBL" id="KAJ8048055.1"/>
    </source>
</evidence>
<protein>
    <submittedName>
        <fullName evidence="1">Uncharacterized protein</fullName>
    </submittedName>
</protein>
<accession>A0A9Q1CNA3</accession>
<comment type="caution">
    <text evidence="1">The sequence shown here is derived from an EMBL/GenBank/DDBJ whole genome shotgun (WGS) entry which is preliminary data.</text>
</comment>
<dbReference type="EMBL" id="JAIZAY010000001">
    <property type="protein sequence ID" value="KAJ8048055.1"/>
    <property type="molecule type" value="Genomic_DNA"/>
</dbReference>